<name>T1KDG8_TETUR</name>
<dbReference type="GO" id="GO:0000463">
    <property type="term" value="P:maturation of LSU-rRNA from tricistronic rRNA transcript (SSU-rRNA, 5.8S rRNA, LSU-rRNA)"/>
    <property type="evidence" value="ECO:0007669"/>
    <property type="project" value="TreeGrafter"/>
</dbReference>
<dbReference type="InterPro" id="IPR018038">
    <property type="entry name" value="Ribosomal_uL30_CS"/>
</dbReference>
<feature type="domain" description="Large ribosomal subunit protein uL30-like ferredoxin-like fold" evidence="8">
    <location>
        <begin position="104"/>
        <end position="153"/>
    </location>
</feature>
<dbReference type="HOGENOM" id="CLU_055156_0_2_1"/>
<evidence type="ECO:0000256" key="2">
    <source>
        <dbReference type="ARBA" id="ARBA00022980"/>
    </source>
</evidence>
<dbReference type="InterPro" id="IPR016082">
    <property type="entry name" value="Ribosomal_uL30_ferredoxin-like"/>
</dbReference>
<evidence type="ECO:0000256" key="4">
    <source>
        <dbReference type="ARBA" id="ARBA00040575"/>
    </source>
</evidence>
<reference evidence="11" key="1">
    <citation type="submission" date="2011-08" db="EMBL/GenBank/DDBJ databases">
        <authorList>
            <person name="Rombauts S."/>
        </authorList>
    </citation>
    <scope>NUCLEOTIDE SEQUENCE</scope>
    <source>
        <strain evidence="11">London</strain>
    </source>
</reference>
<dbReference type="EMBL" id="CAEY01002016">
    <property type="status" value="NOT_ANNOTATED_CDS"/>
    <property type="molecule type" value="Genomic_DNA"/>
</dbReference>
<dbReference type="FunFam" id="3.30.1390.20:FF:000003">
    <property type="entry name" value="60S ribosomal protein L7"/>
    <property type="match status" value="1"/>
</dbReference>
<dbReference type="GO" id="GO:0022625">
    <property type="term" value="C:cytosolic large ribosomal subunit"/>
    <property type="evidence" value="ECO:0007669"/>
    <property type="project" value="TreeGrafter"/>
</dbReference>
<dbReference type="AlphaFoldDB" id="T1KDG8"/>
<dbReference type="PANTHER" id="PTHR11524:SF16">
    <property type="entry name" value="LARGE RIBOSOMAL SUBUNIT PROTEIN UL30"/>
    <property type="match status" value="1"/>
</dbReference>
<dbReference type="PANTHER" id="PTHR11524">
    <property type="entry name" value="60S RIBOSOMAL PROTEIN L7"/>
    <property type="match status" value="1"/>
</dbReference>
<dbReference type="InterPro" id="IPR005998">
    <property type="entry name" value="Ribosomal_uL30_euk"/>
</dbReference>
<dbReference type="FunFam" id="1.10.15.30:FF:000001">
    <property type="entry name" value="60S ribosomal protein L7"/>
    <property type="match status" value="1"/>
</dbReference>
<feature type="domain" description="Large ribosomal subunit protein uL30 N-terminal eukaryotes" evidence="9">
    <location>
        <begin position="27"/>
        <end position="97"/>
    </location>
</feature>
<evidence type="ECO:0000259" key="9">
    <source>
        <dbReference type="Pfam" id="PF08079"/>
    </source>
</evidence>
<dbReference type="GO" id="GO:0003735">
    <property type="term" value="F:structural constituent of ribosome"/>
    <property type="evidence" value="ECO:0007669"/>
    <property type="project" value="TreeGrafter"/>
</dbReference>
<dbReference type="OrthoDB" id="28644at2759"/>
<reference evidence="10" key="2">
    <citation type="submission" date="2015-06" db="UniProtKB">
        <authorList>
            <consortium name="EnsemblMetazoa"/>
        </authorList>
    </citation>
    <scope>IDENTIFICATION</scope>
</reference>
<evidence type="ECO:0000256" key="7">
    <source>
        <dbReference type="SAM" id="MobiDB-lite"/>
    </source>
</evidence>
<proteinExistence type="inferred from homology"/>
<organism evidence="10 11">
    <name type="scientific">Tetranychus urticae</name>
    <name type="common">Two-spotted spider mite</name>
    <dbReference type="NCBI Taxonomy" id="32264"/>
    <lineage>
        <taxon>Eukaryota</taxon>
        <taxon>Metazoa</taxon>
        <taxon>Ecdysozoa</taxon>
        <taxon>Arthropoda</taxon>
        <taxon>Chelicerata</taxon>
        <taxon>Arachnida</taxon>
        <taxon>Acari</taxon>
        <taxon>Acariformes</taxon>
        <taxon>Trombidiformes</taxon>
        <taxon>Prostigmata</taxon>
        <taxon>Eleutherengona</taxon>
        <taxon>Raphignathae</taxon>
        <taxon>Tetranychoidea</taxon>
        <taxon>Tetranychidae</taxon>
        <taxon>Tetranychus</taxon>
    </lineage>
</organism>
<dbReference type="PROSITE" id="PS00634">
    <property type="entry name" value="RIBOSOMAL_L30"/>
    <property type="match status" value="1"/>
</dbReference>
<dbReference type="InterPro" id="IPR039699">
    <property type="entry name" value="Ribosomal_uL30"/>
</dbReference>
<keyword evidence="11" id="KW-1185">Reference proteome</keyword>
<dbReference type="OMA" id="IVEPWIA"/>
<evidence type="ECO:0000256" key="1">
    <source>
        <dbReference type="ARBA" id="ARBA00007594"/>
    </source>
</evidence>
<dbReference type="Pfam" id="PF08079">
    <property type="entry name" value="Ribosomal_L30_N"/>
    <property type="match status" value="1"/>
</dbReference>
<dbReference type="FunFam" id="3.30.1390.20:FF:000002">
    <property type="entry name" value="60S ribosomal protein L7"/>
    <property type="match status" value="1"/>
</dbReference>
<evidence type="ECO:0000256" key="3">
    <source>
        <dbReference type="ARBA" id="ARBA00023274"/>
    </source>
</evidence>
<dbReference type="NCBIfam" id="TIGR01310">
    <property type="entry name" value="uL30_euk"/>
    <property type="match status" value="1"/>
</dbReference>
<comment type="similarity">
    <text evidence="1">Belongs to the universal ribosomal protein uL30 family.</text>
</comment>
<dbReference type="InterPro" id="IPR012988">
    <property type="entry name" value="Ribosomal_uL30_N_euk"/>
</dbReference>
<evidence type="ECO:0000259" key="8">
    <source>
        <dbReference type="Pfam" id="PF00327"/>
    </source>
</evidence>
<dbReference type="EnsemblMetazoa" id="tetur09g02880.1">
    <property type="protein sequence ID" value="tetur09g02880.1"/>
    <property type="gene ID" value="tetur09g02880"/>
</dbReference>
<dbReference type="Gene3D" id="3.30.1390.20">
    <property type="entry name" value="Ribosomal protein L30, ferredoxin-like fold domain"/>
    <property type="match status" value="1"/>
</dbReference>
<evidence type="ECO:0000313" key="10">
    <source>
        <dbReference type="EnsemblMetazoa" id="tetur09g02880.1"/>
    </source>
</evidence>
<dbReference type="SUPFAM" id="SSF55129">
    <property type="entry name" value="Ribosomal protein L30p/L7e"/>
    <property type="match status" value="1"/>
</dbReference>
<dbReference type="eggNOG" id="KOG3184">
    <property type="taxonomic scope" value="Eukaryota"/>
</dbReference>
<evidence type="ECO:0000256" key="6">
    <source>
        <dbReference type="ARBA" id="ARBA00055388"/>
    </source>
</evidence>
<keyword evidence="3" id="KW-0687">Ribonucleoprotein</keyword>
<gene>
    <name evidence="10" type="primary">107363302</name>
</gene>
<comment type="function">
    <text evidence="6">Binds to G-rich structures in 28S rRNA and in mRNAs. Plays a regulatory role in the translation apparatus; inhibits cell-free translation of mRNAs.</text>
</comment>
<dbReference type="CDD" id="cd01657">
    <property type="entry name" value="Ribosomal_L7_archeal_euk"/>
    <property type="match status" value="1"/>
</dbReference>
<dbReference type="InterPro" id="IPR035808">
    <property type="entry name" value="Ribosomal_uL30_euk_arc"/>
</dbReference>
<evidence type="ECO:0000256" key="5">
    <source>
        <dbReference type="ARBA" id="ARBA00041271"/>
    </source>
</evidence>
<dbReference type="GO" id="GO:0003723">
    <property type="term" value="F:RNA binding"/>
    <property type="evidence" value="ECO:0007669"/>
    <property type="project" value="InterPro"/>
</dbReference>
<dbReference type="Proteomes" id="UP000015104">
    <property type="component" value="Unassembled WGS sequence"/>
</dbReference>
<feature type="region of interest" description="Disordered" evidence="7">
    <location>
        <begin position="1"/>
        <end position="21"/>
    </location>
</feature>
<dbReference type="InterPro" id="IPR036919">
    <property type="entry name" value="Ribo_uL30_ferredoxin-like_sf"/>
</dbReference>
<dbReference type="KEGG" id="tut:107363302"/>
<evidence type="ECO:0000313" key="11">
    <source>
        <dbReference type="Proteomes" id="UP000015104"/>
    </source>
</evidence>
<protein>
    <recommendedName>
        <fullName evidence="4">Large ribosomal subunit protein uL30</fullName>
    </recommendedName>
    <alternativeName>
        <fullName evidence="5">60S ribosomal protein L7</fullName>
    </alternativeName>
</protein>
<dbReference type="Pfam" id="PF00327">
    <property type="entry name" value="Ribosomal_L30"/>
    <property type="match status" value="1"/>
</dbReference>
<sequence>MADAQTAPKAKKPTTPVSKGIEKIPTIPESLLKKRKRIAKLKARAISNVLKRRQLFKKKKADIFKRAEKYVKEYRLAERDMVRLKKQAKTHGNYYVAPEPKLALVIRIRGVNGLSPKPRKVLQLLRLRQINNATFVKLNKASLNMLRIAEPYITWGYPNLKTIRELVYKRGFARLDRKRTPLIDNRIIERRLGKGGIICMEDLIHELYTVGPNFKKANNFLWHFKLNNPKGGWRKKVTHYVEGGDFGNREDKINELVRRMI</sequence>
<accession>T1KDG8</accession>
<dbReference type="STRING" id="32264.T1KDG8"/>
<keyword evidence="2" id="KW-0689">Ribosomal protein</keyword>